<organism evidence="1 2">
    <name type="scientific">Dermatophagoides farinae</name>
    <name type="common">American house dust mite</name>
    <dbReference type="NCBI Taxonomy" id="6954"/>
    <lineage>
        <taxon>Eukaryota</taxon>
        <taxon>Metazoa</taxon>
        <taxon>Ecdysozoa</taxon>
        <taxon>Arthropoda</taxon>
        <taxon>Chelicerata</taxon>
        <taxon>Arachnida</taxon>
        <taxon>Acari</taxon>
        <taxon>Acariformes</taxon>
        <taxon>Sarcoptiformes</taxon>
        <taxon>Astigmata</taxon>
        <taxon>Psoroptidia</taxon>
        <taxon>Analgoidea</taxon>
        <taxon>Pyroglyphidae</taxon>
        <taxon>Dermatophagoidinae</taxon>
        <taxon>Dermatophagoides</taxon>
    </lineage>
</organism>
<evidence type="ECO:0000313" key="2">
    <source>
        <dbReference type="Proteomes" id="UP000790347"/>
    </source>
</evidence>
<reference evidence="1" key="1">
    <citation type="submission" date="2013-05" db="EMBL/GenBank/DDBJ databases">
        <authorList>
            <person name="Yim A.K.Y."/>
            <person name="Chan T.F."/>
            <person name="Ji K.M."/>
            <person name="Liu X.Y."/>
            <person name="Zhou J.W."/>
            <person name="Li R.Q."/>
            <person name="Yang K.Y."/>
            <person name="Li J."/>
            <person name="Li M."/>
            <person name="Law P.T.W."/>
            <person name="Wu Y.L."/>
            <person name="Cai Z.L."/>
            <person name="Qin H."/>
            <person name="Bao Y."/>
            <person name="Leung R.K.K."/>
            <person name="Ng P.K.S."/>
            <person name="Zou J."/>
            <person name="Zhong X.J."/>
            <person name="Ran P.X."/>
            <person name="Zhong N.S."/>
            <person name="Liu Z.G."/>
            <person name="Tsui S.K.W."/>
        </authorList>
    </citation>
    <scope>NUCLEOTIDE SEQUENCE</scope>
    <source>
        <strain evidence="1">Derf</strain>
        <tissue evidence="1">Whole organism</tissue>
    </source>
</reference>
<proteinExistence type="predicted"/>
<comment type="caution">
    <text evidence="1">The sequence shown here is derived from an EMBL/GenBank/DDBJ whole genome shotgun (WGS) entry which is preliminary data.</text>
</comment>
<dbReference type="EMBL" id="ASGP02000003">
    <property type="protein sequence ID" value="KAH9515840.1"/>
    <property type="molecule type" value="Genomic_DNA"/>
</dbReference>
<evidence type="ECO:0000313" key="1">
    <source>
        <dbReference type="EMBL" id="KAH9515840.1"/>
    </source>
</evidence>
<name>A0A922I1Q4_DERFA</name>
<dbReference type="AlphaFoldDB" id="A0A922I1Q4"/>
<gene>
    <name evidence="1" type="ORF">DERF_006615</name>
</gene>
<keyword evidence="2" id="KW-1185">Reference proteome</keyword>
<protein>
    <submittedName>
        <fullName evidence="1">Uncharacterized protein</fullName>
    </submittedName>
</protein>
<sequence length="64" mass="7648">MKTCVNLNWSIIIALQNVYLSMRSTLPTNHHDHHHCQMIFYLEWNNKSRLEILCRAHSFSSFCI</sequence>
<reference evidence="1" key="2">
    <citation type="journal article" date="2022" name="Res Sq">
        <title>Comparative Genomics Reveals Insights into the Divergent Evolution of Astigmatic Mites and Household Pest Adaptations.</title>
        <authorList>
            <person name="Xiong Q."/>
            <person name="Wan A.T.-Y."/>
            <person name="Liu X.-Y."/>
            <person name="Fung C.S.-H."/>
            <person name="Xiao X."/>
            <person name="Malainual N."/>
            <person name="Hou J."/>
            <person name="Wang L."/>
            <person name="Wang M."/>
            <person name="Yang K."/>
            <person name="Cui Y."/>
            <person name="Leung E."/>
            <person name="Nong W."/>
            <person name="Shin S.-K."/>
            <person name="Au S."/>
            <person name="Jeong K.Y."/>
            <person name="Chew F.T."/>
            <person name="Hui J."/>
            <person name="Leung T.F."/>
            <person name="Tungtrongchitr A."/>
            <person name="Zhong N."/>
            <person name="Liu Z."/>
            <person name="Tsui S."/>
        </authorList>
    </citation>
    <scope>NUCLEOTIDE SEQUENCE</scope>
    <source>
        <strain evidence="1">Derf</strain>
        <tissue evidence="1">Whole organism</tissue>
    </source>
</reference>
<accession>A0A922I1Q4</accession>
<dbReference type="Proteomes" id="UP000790347">
    <property type="component" value="Unassembled WGS sequence"/>
</dbReference>